<sequence>MIPLLQNDYYKYSQMFRGNFLKGASLFRSLLNDPTAREHILSSVPALSAVFTDCTETEANRLCYDVLMEKGYFNEALMTYLCGIEATEHTDVASLFQDTNNVLSLLRSKEQEPILAHNTSLFRQMLKVSDTYNAIGESANHDAALMDDVLNAYSAIAQTRSLNLYTLFSAYWNTINYKTTTFESSEVYYSYTAYYEWITVSEKAGKVFLPVSLQTRVNSASTYYYYPAVFCYDIASQQWELLYVASTDKKQTNYNYYSRQAYICYDQVKDHLYVFYRPLNTSAQVLCDIVAASTGAAVMTEIELASIGSYSYMEPYWCAFDEEQGLARFVWVTGTISDSSSSTPGWLYGASVSTKGLVWAGTVCHPKAQYSPCYSSYMQVMSYRPYLRSPAGAVVGVFQESSKTASSAAVLMVITPDGEQIKTSYIRLPVGTNYGTVCSPNYYSLTDTGILALCWNSIQWSGTQYSVCAVFDIRTGTLLQSFVRETGTPYVLSNAPFFRVFFLSANTSPVATYLAFAKQNGQLLSLSKSRTFGLFAASPIQERGSHRYKLYATNSSNWLLYDYEGSLLT</sequence>
<name>A0A8S5MG61_9CAUD</name>
<protein>
    <submittedName>
        <fullName evidence="1">Uncharacterized protein</fullName>
    </submittedName>
</protein>
<organism evidence="1">
    <name type="scientific">Siphoviridae sp. ct1Zj2</name>
    <dbReference type="NCBI Taxonomy" id="2826272"/>
    <lineage>
        <taxon>Viruses</taxon>
        <taxon>Duplodnaviria</taxon>
        <taxon>Heunggongvirae</taxon>
        <taxon>Uroviricota</taxon>
        <taxon>Caudoviricetes</taxon>
    </lineage>
</organism>
<accession>A0A8S5MG61</accession>
<evidence type="ECO:0000313" key="1">
    <source>
        <dbReference type="EMBL" id="DAD80907.1"/>
    </source>
</evidence>
<proteinExistence type="predicted"/>
<reference evidence="1" key="1">
    <citation type="journal article" date="2021" name="Proc. Natl. Acad. Sci. U.S.A.">
        <title>A Catalog of Tens of Thousands of Viruses from Human Metagenomes Reveals Hidden Associations with Chronic Diseases.</title>
        <authorList>
            <person name="Tisza M.J."/>
            <person name="Buck C.B."/>
        </authorList>
    </citation>
    <scope>NUCLEOTIDE SEQUENCE</scope>
    <source>
        <strain evidence="1">Ct1Zj2</strain>
    </source>
</reference>
<dbReference type="EMBL" id="BK014890">
    <property type="protein sequence ID" value="DAD80907.1"/>
    <property type="molecule type" value="Genomic_DNA"/>
</dbReference>